<comment type="caution">
    <text evidence="7">The sequence shown here is derived from an EMBL/GenBank/DDBJ whole genome shotgun (WGS) entry which is preliminary data.</text>
</comment>
<feature type="region of interest" description="Disordered" evidence="5">
    <location>
        <begin position="472"/>
        <end position="515"/>
    </location>
</feature>
<feature type="chain" id="PRO_5046747608" evidence="6">
    <location>
        <begin position="34"/>
        <end position="767"/>
    </location>
</feature>
<proteinExistence type="predicted"/>
<keyword evidence="4" id="KW-0106">Calcium</keyword>
<dbReference type="InterPro" id="IPR021655">
    <property type="entry name" value="Put_metal-bd"/>
</dbReference>
<feature type="signal peptide" evidence="6">
    <location>
        <begin position="1"/>
        <end position="33"/>
    </location>
</feature>
<keyword evidence="8" id="KW-1185">Reference proteome</keyword>
<feature type="compositionally biased region" description="Acidic residues" evidence="5">
    <location>
        <begin position="472"/>
        <end position="482"/>
    </location>
</feature>
<evidence type="ECO:0000313" key="7">
    <source>
        <dbReference type="EMBL" id="MDI1433465.1"/>
    </source>
</evidence>
<dbReference type="Proteomes" id="UP001160301">
    <property type="component" value="Unassembled WGS sequence"/>
</dbReference>
<feature type="region of interest" description="Disordered" evidence="5">
    <location>
        <begin position="556"/>
        <end position="595"/>
    </location>
</feature>
<keyword evidence="3 6" id="KW-0732">Signal</keyword>
<sequence length="767" mass="77152">MASIFRPRRSAGSALVAAALGLASFALPAPADAQVFPAAAAWKPLVRGGVRLADPPGDAGSAPDVVSDPMTGGAAAYFAGDANFLYLRLRINDAVLQAPPSDFKAYGWVCLIDTDGNLASHELSIGVLGSTDVVELRRNTSPQNDGSPADISELLVKSYPASTHARAVAAPTMVSGDSDVFIDWAVVRVDLNIANLAPFRLVCGSSSDAQSLTGDLISDKGALTLAELVADPIAFYGATCLYDCSDFGAPCDVGVGACLATGSIQCDGLTRSCDAFPGEPGIETCNGIDDDCDGETDEDFLLGEPCDVGIGACAASGVMVCTSDELSSECNVTPGTPGTEMCNGIDDDCDELTDEDFDVGEACTSGLGVCEATGVKVCSGATTTQCDAQPGIPEAEACNGIDDDCDGVVDNGLGLGDPCTVGVGACLAQGVVVCDASFGTTCNAMPGLPSNETCNGVDDDCNGVTDEGCADTDGDGLTDAEEALLGTDPNDADTDDDGVPDGAEPSMAEDTDGDGLINALDPDSDGDGLFDGTEMGYGCDEPATNPAAMTCVPDGDLGATTTDPTKADTDGGGKLDGLEDADHDGVLDPGETNPNDPSDDAYACFKDVDCGNPVSGSVCEAGVCVPGCRGEGGNGCPYGEVCSSSDASRGVCAPAPNECAKDADCGAADSGRVCDIPARLCQAGCRGAAGNGCPAGSFCTSETSTPGVCAPLPVVDFEGNGVFCEAAGAGRGRRTGGVPFALVLGLSTFVVRRLSREKRRSRGEIEG</sequence>
<protein>
    <submittedName>
        <fullName evidence="7">MopE-related protein</fullName>
    </submittedName>
</protein>
<reference evidence="7 8" key="1">
    <citation type="submission" date="2023-04" db="EMBL/GenBank/DDBJ databases">
        <title>The genome sequence of Polyangium sorediatum DSM14670.</title>
        <authorList>
            <person name="Zhang X."/>
        </authorList>
    </citation>
    <scope>NUCLEOTIDE SEQUENCE [LARGE SCALE GENOMIC DNA]</scope>
    <source>
        <strain evidence="7 8">DSM 14670</strain>
    </source>
</reference>
<organism evidence="7 8">
    <name type="scientific">Polyangium sorediatum</name>
    <dbReference type="NCBI Taxonomy" id="889274"/>
    <lineage>
        <taxon>Bacteria</taxon>
        <taxon>Pseudomonadati</taxon>
        <taxon>Myxococcota</taxon>
        <taxon>Polyangia</taxon>
        <taxon>Polyangiales</taxon>
        <taxon>Polyangiaceae</taxon>
        <taxon>Polyangium</taxon>
    </lineage>
</organism>
<dbReference type="RefSeq" id="WP_136968286.1">
    <property type="nucleotide sequence ID" value="NZ_JARZHI010000030.1"/>
</dbReference>
<evidence type="ECO:0000256" key="2">
    <source>
        <dbReference type="ARBA" id="ARBA00022525"/>
    </source>
</evidence>
<evidence type="ECO:0000313" key="8">
    <source>
        <dbReference type="Proteomes" id="UP001160301"/>
    </source>
</evidence>
<feature type="compositionally biased region" description="Acidic residues" evidence="5">
    <location>
        <begin position="490"/>
        <end position="499"/>
    </location>
</feature>
<evidence type="ECO:0000256" key="5">
    <source>
        <dbReference type="SAM" id="MobiDB-lite"/>
    </source>
</evidence>
<evidence type="ECO:0000256" key="1">
    <source>
        <dbReference type="ARBA" id="ARBA00004613"/>
    </source>
</evidence>
<evidence type="ECO:0000256" key="3">
    <source>
        <dbReference type="ARBA" id="ARBA00022729"/>
    </source>
</evidence>
<evidence type="ECO:0000256" key="4">
    <source>
        <dbReference type="ARBA" id="ARBA00022837"/>
    </source>
</evidence>
<accession>A0ABT6NYP0</accession>
<name>A0ABT6NYP0_9BACT</name>
<dbReference type="Pfam" id="PF11617">
    <property type="entry name" value="Cu-binding_MopE"/>
    <property type="match status" value="4"/>
</dbReference>
<dbReference type="InterPro" id="IPR059100">
    <property type="entry name" value="TSP3_bac"/>
</dbReference>
<feature type="compositionally biased region" description="Basic and acidic residues" evidence="5">
    <location>
        <begin position="565"/>
        <end position="577"/>
    </location>
</feature>
<dbReference type="Pfam" id="PF18884">
    <property type="entry name" value="TSP3_bac"/>
    <property type="match status" value="1"/>
</dbReference>
<dbReference type="EMBL" id="JARZHI010000030">
    <property type="protein sequence ID" value="MDI1433465.1"/>
    <property type="molecule type" value="Genomic_DNA"/>
</dbReference>
<gene>
    <name evidence="7" type="ORF">QHF89_28470</name>
</gene>
<evidence type="ECO:0000256" key="6">
    <source>
        <dbReference type="SAM" id="SignalP"/>
    </source>
</evidence>
<keyword evidence="2" id="KW-0964">Secreted</keyword>
<comment type="subcellular location">
    <subcellularLocation>
        <location evidence="1">Secreted</location>
    </subcellularLocation>
</comment>